<comment type="subcellular location">
    <subcellularLocation>
        <location evidence="1">Cell membrane</location>
        <topology evidence="1">Multi-pass membrane protein</topology>
    </subcellularLocation>
</comment>
<feature type="transmembrane region" description="Helical" evidence="6">
    <location>
        <begin position="329"/>
        <end position="351"/>
    </location>
</feature>
<gene>
    <name evidence="8" type="ORF">ACFO3D_00245</name>
</gene>
<keyword evidence="4 6" id="KW-1133">Transmembrane helix</keyword>
<keyword evidence="5 6" id="KW-0472">Membrane</keyword>
<evidence type="ECO:0000313" key="8">
    <source>
        <dbReference type="EMBL" id="MFC4556633.1"/>
    </source>
</evidence>
<feature type="transmembrane region" description="Helical" evidence="6">
    <location>
        <begin position="292"/>
        <end position="317"/>
    </location>
</feature>
<keyword evidence="3 6" id="KW-0812">Transmembrane</keyword>
<keyword evidence="2" id="KW-1003">Cell membrane</keyword>
<protein>
    <submittedName>
        <fullName evidence="8">ABC transporter permease</fullName>
    </submittedName>
</protein>
<reference evidence="9" key="1">
    <citation type="journal article" date="2019" name="Int. J. Syst. Evol. Microbiol.">
        <title>The Global Catalogue of Microorganisms (GCM) 10K type strain sequencing project: providing services to taxonomists for standard genome sequencing and annotation.</title>
        <authorList>
            <consortium name="The Broad Institute Genomics Platform"/>
            <consortium name="The Broad Institute Genome Sequencing Center for Infectious Disease"/>
            <person name="Wu L."/>
            <person name="Ma J."/>
        </authorList>
    </citation>
    <scope>NUCLEOTIDE SEQUENCE [LARGE SCALE GENOMIC DNA]</scope>
    <source>
        <strain evidence="9">CGMCC 4.7426</strain>
    </source>
</reference>
<feature type="transmembrane region" description="Helical" evidence="6">
    <location>
        <begin position="254"/>
        <end position="280"/>
    </location>
</feature>
<evidence type="ECO:0000256" key="1">
    <source>
        <dbReference type="ARBA" id="ARBA00004651"/>
    </source>
</evidence>
<evidence type="ECO:0000259" key="7">
    <source>
        <dbReference type="Pfam" id="PF12698"/>
    </source>
</evidence>
<dbReference type="PANTHER" id="PTHR30294:SF29">
    <property type="entry name" value="MULTIDRUG ABC TRANSPORTER PERMEASE YBHS-RELATED"/>
    <property type="match status" value="1"/>
</dbReference>
<accession>A0ABV9DFN7</accession>
<evidence type="ECO:0000313" key="9">
    <source>
        <dbReference type="Proteomes" id="UP001595989"/>
    </source>
</evidence>
<dbReference type="InterPro" id="IPR013525">
    <property type="entry name" value="ABC2_TM"/>
</dbReference>
<feature type="transmembrane region" description="Helical" evidence="6">
    <location>
        <begin position="25"/>
        <end position="48"/>
    </location>
</feature>
<dbReference type="Gene3D" id="3.40.1710.10">
    <property type="entry name" value="abc type-2 transporter like domain"/>
    <property type="match status" value="1"/>
</dbReference>
<evidence type="ECO:0000256" key="4">
    <source>
        <dbReference type="ARBA" id="ARBA00022989"/>
    </source>
</evidence>
<evidence type="ECO:0000256" key="2">
    <source>
        <dbReference type="ARBA" id="ARBA00022475"/>
    </source>
</evidence>
<sequence length="405" mass="46753">MTFLRNLTLFTLNNFKHLQRKWLSLPLLLLFPVVLVFLAAFVAVTIFMPEDRNPVHVGLVDMDKSKETKMVVDMIEETSQIGTYIKIDTLTEEQAKRAINNRLSAYVTFPEGFTKSLYEGNPVKLRIIGNPDKSTESYIVKELIDSIARHIRTSQANILTINNYLKQLPVSDKMRQEILLKQFSSFVFYTVGKDKIIEEEEVTNHATQSPTKYYSLAAWFTVLTLWLLIMYSFLTRDEEPRIKRRMRLYGVTDFQLLSAKILTTFLIVFVCSMIACTLLIKLMSFSITADDYLRMTGITLLHCCIYLLGLAVLEMLLSDQKVRLLVQSIFTFLTLLLSGAVIPTLYFPLYIQELLPYSFGSEAFNWLQEIVLNGRIYTNFIPLILMTVSFFLLFLGISKWKEHAV</sequence>
<dbReference type="Pfam" id="PF12698">
    <property type="entry name" value="ABC2_membrane_3"/>
    <property type="match status" value="1"/>
</dbReference>
<dbReference type="RefSeq" id="WP_390292561.1">
    <property type="nucleotide sequence ID" value="NZ_JBHSFU010000001.1"/>
</dbReference>
<dbReference type="EMBL" id="JBHSFU010000001">
    <property type="protein sequence ID" value="MFC4556633.1"/>
    <property type="molecule type" value="Genomic_DNA"/>
</dbReference>
<feature type="transmembrane region" description="Helical" evidence="6">
    <location>
        <begin position="213"/>
        <end position="234"/>
    </location>
</feature>
<dbReference type="Proteomes" id="UP001595989">
    <property type="component" value="Unassembled WGS sequence"/>
</dbReference>
<evidence type="ECO:0000256" key="5">
    <source>
        <dbReference type="ARBA" id="ARBA00023136"/>
    </source>
</evidence>
<evidence type="ECO:0000256" key="6">
    <source>
        <dbReference type="SAM" id="Phobius"/>
    </source>
</evidence>
<proteinExistence type="predicted"/>
<feature type="transmembrane region" description="Helical" evidence="6">
    <location>
        <begin position="376"/>
        <end position="397"/>
    </location>
</feature>
<dbReference type="PANTHER" id="PTHR30294">
    <property type="entry name" value="MEMBRANE COMPONENT OF ABC TRANSPORTER YHHJ-RELATED"/>
    <property type="match status" value="1"/>
</dbReference>
<dbReference type="InterPro" id="IPR051449">
    <property type="entry name" value="ABC-2_transporter_component"/>
</dbReference>
<feature type="domain" description="ABC-2 type transporter transmembrane" evidence="7">
    <location>
        <begin position="25"/>
        <end position="394"/>
    </location>
</feature>
<comment type="caution">
    <text evidence="8">The sequence shown here is derived from an EMBL/GenBank/DDBJ whole genome shotgun (WGS) entry which is preliminary data.</text>
</comment>
<organism evidence="8 9">
    <name type="scientific">Virgibacillus kekensis</name>
    <dbReference type="NCBI Taxonomy" id="202261"/>
    <lineage>
        <taxon>Bacteria</taxon>
        <taxon>Bacillati</taxon>
        <taxon>Bacillota</taxon>
        <taxon>Bacilli</taxon>
        <taxon>Bacillales</taxon>
        <taxon>Bacillaceae</taxon>
        <taxon>Virgibacillus</taxon>
    </lineage>
</organism>
<evidence type="ECO:0000256" key="3">
    <source>
        <dbReference type="ARBA" id="ARBA00022692"/>
    </source>
</evidence>
<keyword evidence="9" id="KW-1185">Reference proteome</keyword>
<name>A0ABV9DFN7_9BACI</name>